<dbReference type="Proteomes" id="UP000702209">
    <property type="component" value="Unassembled WGS sequence"/>
</dbReference>
<dbReference type="SUPFAM" id="SSF160387">
    <property type="entry name" value="NosL/MerB-like"/>
    <property type="match status" value="1"/>
</dbReference>
<dbReference type="Pfam" id="PF09084">
    <property type="entry name" value="NMT1"/>
    <property type="match status" value="1"/>
</dbReference>
<proteinExistence type="predicted"/>
<comment type="caution">
    <text evidence="3">The sequence shown here is derived from an EMBL/GenBank/DDBJ whole genome shotgun (WGS) entry which is preliminary data.</text>
</comment>
<name>A0ABS0D042_9NOCA</name>
<dbReference type="PANTHER" id="PTHR30024">
    <property type="entry name" value="ALIPHATIC SULFONATES-BINDING PROTEIN-RELATED"/>
    <property type="match status" value="1"/>
</dbReference>
<keyword evidence="1" id="KW-0732">Signal</keyword>
<dbReference type="PROSITE" id="PS51257">
    <property type="entry name" value="PROKAR_LIPOPROTEIN"/>
    <property type="match status" value="1"/>
</dbReference>
<dbReference type="EMBL" id="JADLQX010000031">
    <property type="protein sequence ID" value="MBF6301775.1"/>
    <property type="molecule type" value="Genomic_DNA"/>
</dbReference>
<accession>A0ABS0D042</accession>
<dbReference type="Gene3D" id="3.40.190.10">
    <property type="entry name" value="Periplasmic binding protein-like II"/>
    <property type="match status" value="2"/>
</dbReference>
<gene>
    <name evidence="3" type="ORF">IU459_30160</name>
</gene>
<feature type="domain" description="SsuA/THI5-like" evidence="2">
    <location>
        <begin position="136"/>
        <end position="275"/>
    </location>
</feature>
<dbReference type="SUPFAM" id="SSF53850">
    <property type="entry name" value="Periplasmic binding protein-like II"/>
    <property type="match status" value="1"/>
</dbReference>
<sequence length="476" mass="49821">MRAPRMTARHTATLILAIATAATLVAGCGAADDGNTVTVNIGYQSKTINTVTAGTLLRDRGTFEAKLAELGKAKGVSYRVEWKDFASGPPLTAQMLAGQVDIGSMGDAPILVNGSKTREHPDVKTELISVTGYNLRGSLNQVVVPRDSPAAILSDLRGKVVSTSVGSAAHGMLVTGLSGAGMTIEDVKLLGQDPAVGASALQGDQAAALAQFVPWPQKLVFDGKARLLYDGGSAGIPTFHAVVANERFGERNPDIVTAFLAAQRETADYLNQHPLGAAQRVAELTGIPAEVVYLYNGPNGLVSFDQTIKQPLVDALAKLLPFLKGLGAVADLNLDDFIDDKYVRALYGGDYEAQRASTTAPSPLTGTDTVCGGGVNNPATASEVWFKGQDSTMTNRTPTCLLRQIAQHGGAVRMAYVPDAVTGTRIFATTASWVSDPAAGPDDRLLPFAVDADARAYVNSHPGSSILDYASALQAR</sequence>
<feature type="signal peptide" evidence="1">
    <location>
        <begin position="1"/>
        <end position="31"/>
    </location>
</feature>
<evidence type="ECO:0000259" key="2">
    <source>
        <dbReference type="Pfam" id="PF09084"/>
    </source>
</evidence>
<dbReference type="InterPro" id="IPR015168">
    <property type="entry name" value="SsuA/THI5"/>
</dbReference>
<feature type="chain" id="PRO_5045682889" evidence="1">
    <location>
        <begin position="32"/>
        <end position="476"/>
    </location>
</feature>
<dbReference type="PANTHER" id="PTHR30024:SF45">
    <property type="entry name" value="ABC TRANSPORTER SUBSTRATE-BINDING PROTEIN"/>
    <property type="match status" value="1"/>
</dbReference>
<reference evidence="3 4" key="1">
    <citation type="submission" date="2020-10" db="EMBL/GenBank/DDBJ databases">
        <title>Identification of Nocardia species via Next-generation sequencing and recognition of intraspecies genetic diversity.</title>
        <authorList>
            <person name="Li P."/>
            <person name="Li P."/>
            <person name="Lu B."/>
        </authorList>
    </citation>
    <scope>NUCLEOTIDE SEQUENCE [LARGE SCALE GENOMIC DNA]</scope>
    <source>
        <strain evidence="3 4">BJ06-0157</strain>
    </source>
</reference>
<organism evidence="3 4">
    <name type="scientific">Nocardia amamiensis</name>
    <dbReference type="NCBI Taxonomy" id="404578"/>
    <lineage>
        <taxon>Bacteria</taxon>
        <taxon>Bacillati</taxon>
        <taxon>Actinomycetota</taxon>
        <taxon>Actinomycetes</taxon>
        <taxon>Mycobacteriales</taxon>
        <taxon>Nocardiaceae</taxon>
        <taxon>Nocardia</taxon>
    </lineage>
</organism>
<protein>
    <submittedName>
        <fullName evidence="3">ABC transporter substrate-binding protein</fullName>
    </submittedName>
</protein>
<keyword evidence="4" id="KW-1185">Reference proteome</keyword>
<evidence type="ECO:0000256" key="1">
    <source>
        <dbReference type="SAM" id="SignalP"/>
    </source>
</evidence>
<evidence type="ECO:0000313" key="4">
    <source>
        <dbReference type="Proteomes" id="UP000702209"/>
    </source>
</evidence>
<evidence type="ECO:0000313" key="3">
    <source>
        <dbReference type="EMBL" id="MBF6301775.1"/>
    </source>
</evidence>